<organism evidence="1">
    <name type="scientific">Pseudomonas sp. GLE121</name>
    <dbReference type="NCBI Taxonomy" id="1329969"/>
    <lineage>
        <taxon>Bacteria</taxon>
        <taxon>Pseudomonadati</taxon>
        <taxon>Pseudomonadota</taxon>
        <taxon>Gammaproteobacteria</taxon>
        <taxon>Pseudomonadales</taxon>
        <taxon>Pseudomonadaceae</taxon>
        <taxon>Pseudomonas</taxon>
    </lineage>
</organism>
<reference evidence="1" key="1">
    <citation type="journal article" date="2013" name="Plasmid">
        <title>Sequence determination and analysis of three plasmids of Pseudomonas sp. GLE121, a psychrophile isolated from surface ice of Ecology Glacier (Antarctica).</title>
        <authorList>
            <person name="Dziewit L."/>
            <person name="Grzesiak J."/>
            <person name="Ciok A."/>
            <person name="Nieckarz M."/>
            <person name="Zdanowski M.K."/>
            <person name="Bartosik D."/>
        </authorList>
    </citation>
    <scope>NUCLEOTIDE SEQUENCE</scope>
    <source>
        <strain evidence="1">GLE121</strain>
        <plasmid evidence="1">pGLE121P3</plasmid>
    </source>
</reference>
<dbReference type="RefSeq" id="WP_015647620.1">
    <property type="nucleotide sequence ID" value="NC_021212.1"/>
</dbReference>
<accession>R4L3Z2</accession>
<dbReference type="AlphaFoldDB" id="R4L3Z2"/>
<evidence type="ECO:0000313" key="1">
    <source>
        <dbReference type="EMBL" id="AGL12865.1"/>
    </source>
</evidence>
<name>R4L3Z2_9PSED</name>
<sequence>MSANTQPLNRQDFLAFWHGRASAAFVAADIISGLEETAQKGCGLYFELYQGMLLRSLRAESESLTPEHRVTFMQVLWARRIRIDDAAIAEAEQAESECWIEINASQE</sequence>
<protein>
    <submittedName>
        <fullName evidence="1">Uncharacterized protein</fullName>
    </submittedName>
</protein>
<dbReference type="EMBL" id="KC542383">
    <property type="protein sequence ID" value="AGL12865.1"/>
    <property type="molecule type" value="Genomic_DNA"/>
</dbReference>
<geneLocation type="plasmid" evidence="1">
    <name>pGLE121P3</name>
</geneLocation>
<proteinExistence type="predicted"/>
<keyword evidence="1" id="KW-0614">Plasmid</keyword>